<keyword evidence="2" id="KW-0732">Signal</keyword>
<dbReference type="Pfam" id="PF08246">
    <property type="entry name" value="Inhibitor_I29"/>
    <property type="match status" value="1"/>
</dbReference>
<feature type="domain" description="Cathepsin propeptide inhibitor" evidence="3">
    <location>
        <begin position="43"/>
        <end position="98"/>
    </location>
</feature>
<evidence type="ECO:0000313" key="4">
    <source>
        <dbReference type="EMBL" id="CAL4966845.1"/>
    </source>
</evidence>
<dbReference type="EMBL" id="OZ075112">
    <property type="protein sequence ID" value="CAL4966845.1"/>
    <property type="molecule type" value="Genomic_DNA"/>
</dbReference>
<feature type="signal peptide" evidence="2">
    <location>
        <begin position="1"/>
        <end position="23"/>
    </location>
</feature>
<feature type="region of interest" description="Disordered" evidence="1">
    <location>
        <begin position="106"/>
        <end position="127"/>
    </location>
</feature>
<evidence type="ECO:0000256" key="1">
    <source>
        <dbReference type="SAM" id="MobiDB-lite"/>
    </source>
</evidence>
<dbReference type="Gene3D" id="1.10.287.2250">
    <property type="match status" value="1"/>
</dbReference>
<evidence type="ECO:0000313" key="5">
    <source>
        <dbReference type="Proteomes" id="UP001497457"/>
    </source>
</evidence>
<feature type="chain" id="PRO_5044824540" description="Cathepsin propeptide inhibitor domain-containing protein" evidence="2">
    <location>
        <begin position="24"/>
        <end position="127"/>
    </location>
</feature>
<evidence type="ECO:0000259" key="3">
    <source>
        <dbReference type="SMART" id="SM00848"/>
    </source>
</evidence>
<dbReference type="SUPFAM" id="SSF54001">
    <property type="entry name" value="Cysteine proteinases"/>
    <property type="match status" value="1"/>
</dbReference>
<proteinExistence type="predicted"/>
<name>A0ABC8ZUL4_9POAL</name>
<accession>A0ABC8ZUL4</accession>
<reference evidence="4 5" key="2">
    <citation type="submission" date="2024-10" db="EMBL/GenBank/DDBJ databases">
        <authorList>
            <person name="Ryan C."/>
        </authorList>
    </citation>
    <scope>NUCLEOTIDE SEQUENCE [LARGE SCALE GENOMIC DNA]</scope>
</reference>
<gene>
    <name evidence="4" type="ORF">URODEC1_LOCUS48019</name>
</gene>
<evidence type="ECO:0000256" key="2">
    <source>
        <dbReference type="SAM" id="SignalP"/>
    </source>
</evidence>
<protein>
    <recommendedName>
        <fullName evidence="3">Cathepsin propeptide inhibitor domain-containing protein</fullName>
    </recommendedName>
</protein>
<keyword evidence="5" id="KW-1185">Reference proteome</keyword>
<organism evidence="4 5">
    <name type="scientific">Urochloa decumbens</name>
    <dbReference type="NCBI Taxonomy" id="240449"/>
    <lineage>
        <taxon>Eukaryota</taxon>
        <taxon>Viridiplantae</taxon>
        <taxon>Streptophyta</taxon>
        <taxon>Embryophyta</taxon>
        <taxon>Tracheophyta</taxon>
        <taxon>Spermatophyta</taxon>
        <taxon>Magnoliopsida</taxon>
        <taxon>Liliopsida</taxon>
        <taxon>Poales</taxon>
        <taxon>Poaceae</taxon>
        <taxon>PACMAD clade</taxon>
        <taxon>Panicoideae</taxon>
        <taxon>Panicodae</taxon>
        <taxon>Paniceae</taxon>
        <taxon>Melinidinae</taxon>
        <taxon>Urochloa</taxon>
    </lineage>
</organism>
<reference evidence="5" key="1">
    <citation type="submission" date="2024-06" db="EMBL/GenBank/DDBJ databases">
        <authorList>
            <person name="Ryan C."/>
        </authorList>
    </citation>
    <scope>NUCLEOTIDE SEQUENCE [LARGE SCALE GENOMIC DNA]</scope>
</reference>
<sequence length="127" mass="13959">MRRSTALTAAAALLLLTASLTAAYMSIAAYVERSEEVEKRRMFRDWMAKVNKTYDSIGEEEHRYAVFKENLRRFDKHSTSVDAAGLPNGFGDLTSEELSSIYPGCVPDSDWREKGSGGGGRGEAVSS</sequence>
<dbReference type="AlphaFoldDB" id="A0ABC8ZUL4"/>
<dbReference type="SMART" id="SM00848">
    <property type="entry name" value="Inhibitor_I29"/>
    <property type="match status" value="1"/>
</dbReference>
<feature type="compositionally biased region" description="Gly residues" evidence="1">
    <location>
        <begin position="116"/>
        <end position="127"/>
    </location>
</feature>
<dbReference type="Proteomes" id="UP001497457">
    <property type="component" value="Chromosome 2b"/>
</dbReference>
<dbReference type="InterPro" id="IPR013201">
    <property type="entry name" value="Prot_inhib_I29"/>
</dbReference>
<dbReference type="InterPro" id="IPR038765">
    <property type="entry name" value="Papain-like_cys_pep_sf"/>
</dbReference>